<gene>
    <name evidence="2" type="ORF">LAQU0_S11e01002g</name>
</gene>
<protein>
    <submittedName>
        <fullName evidence="2">LAQU0S11e01002g1_1</fullName>
    </submittedName>
</protein>
<sequence length="145" mass="15816">MDQAKDALSAYYKKLEVAVGESNFKDVHVPSFLLGCFFTVLLLVLEPVFKALVGGILVSVVTVAKYLVIVGGVVLCGMVLTSKGTAKEAPPLEQLVDPRDHFIQSASPDDLNVVGYNEMKTGKRRRKPKSVKNTYETFVRQAGPT</sequence>
<keyword evidence="1" id="KW-0472">Membrane</keyword>
<keyword evidence="1" id="KW-0812">Transmembrane</keyword>
<dbReference type="AlphaFoldDB" id="A0A0P1KUS0"/>
<evidence type="ECO:0000256" key="1">
    <source>
        <dbReference type="SAM" id="Phobius"/>
    </source>
</evidence>
<feature type="transmembrane region" description="Helical" evidence="1">
    <location>
        <begin position="27"/>
        <end position="45"/>
    </location>
</feature>
<keyword evidence="1" id="KW-1133">Transmembrane helix</keyword>
<proteinExistence type="predicted"/>
<organism evidence="2 3">
    <name type="scientific">Lachancea quebecensis</name>
    <dbReference type="NCBI Taxonomy" id="1654605"/>
    <lineage>
        <taxon>Eukaryota</taxon>
        <taxon>Fungi</taxon>
        <taxon>Dikarya</taxon>
        <taxon>Ascomycota</taxon>
        <taxon>Saccharomycotina</taxon>
        <taxon>Saccharomycetes</taxon>
        <taxon>Saccharomycetales</taxon>
        <taxon>Saccharomycetaceae</taxon>
        <taxon>Lachancea</taxon>
    </lineage>
</organism>
<dbReference type="EMBL" id="LN890568">
    <property type="protein sequence ID" value="CUS23643.1"/>
    <property type="molecule type" value="Genomic_DNA"/>
</dbReference>
<dbReference type="OrthoDB" id="4066163at2759"/>
<keyword evidence="3" id="KW-1185">Reference proteome</keyword>
<evidence type="ECO:0000313" key="2">
    <source>
        <dbReference type="EMBL" id="CUS23643.1"/>
    </source>
</evidence>
<reference evidence="3" key="1">
    <citation type="submission" date="2015-10" db="EMBL/GenBank/DDBJ databases">
        <authorList>
            <person name="Devillers H."/>
        </authorList>
    </citation>
    <scope>NUCLEOTIDE SEQUENCE [LARGE SCALE GENOMIC DNA]</scope>
</reference>
<name>A0A0P1KUS0_9SACH</name>
<feature type="transmembrane region" description="Helical" evidence="1">
    <location>
        <begin position="52"/>
        <end position="80"/>
    </location>
</feature>
<dbReference type="Proteomes" id="UP000236544">
    <property type="component" value="Unassembled WGS sequence"/>
</dbReference>
<evidence type="ECO:0000313" key="3">
    <source>
        <dbReference type="Proteomes" id="UP000236544"/>
    </source>
</evidence>
<accession>A0A0P1KUS0</accession>